<protein>
    <recommendedName>
        <fullName evidence="5">YqgF/RNase H-like domain-containing protein</fullName>
    </recommendedName>
</protein>
<dbReference type="Gene3D" id="3.30.420.140">
    <property type="entry name" value="YqgF/RNase H-like domain"/>
    <property type="match status" value="1"/>
</dbReference>
<name>A0A0D3KEN8_EMIH1</name>
<dbReference type="GO" id="GO:0016787">
    <property type="term" value="F:hydrolase activity"/>
    <property type="evidence" value="ECO:0007669"/>
    <property type="project" value="UniProtKB-KW"/>
</dbReference>
<evidence type="ECO:0000313" key="6">
    <source>
        <dbReference type="EnsemblProtists" id="EOD34223"/>
    </source>
</evidence>
<evidence type="ECO:0000256" key="4">
    <source>
        <dbReference type="ARBA" id="ARBA00022801"/>
    </source>
</evidence>
<dbReference type="SMART" id="SM00732">
    <property type="entry name" value="YqgFc"/>
    <property type="match status" value="1"/>
</dbReference>
<dbReference type="InterPro" id="IPR012337">
    <property type="entry name" value="RNaseH-like_sf"/>
</dbReference>
<dbReference type="GeneID" id="17279494"/>
<dbReference type="RefSeq" id="XP_005786652.1">
    <property type="nucleotide sequence ID" value="XM_005786595.1"/>
</dbReference>
<reference evidence="6" key="2">
    <citation type="submission" date="2024-10" db="UniProtKB">
        <authorList>
            <consortium name="EnsemblProtists"/>
        </authorList>
    </citation>
    <scope>IDENTIFICATION</scope>
</reference>
<dbReference type="PANTHER" id="PTHR33317:SF4">
    <property type="entry name" value="POLYNUCLEOTIDYL TRANSFERASE, RIBONUCLEASE H-LIKE SUPERFAMILY PROTEIN"/>
    <property type="match status" value="1"/>
</dbReference>
<dbReference type="EnsemblProtists" id="EOD34223">
    <property type="protein sequence ID" value="EOD34223"/>
    <property type="gene ID" value="EMIHUDRAFT_201892"/>
</dbReference>
<evidence type="ECO:0000256" key="1">
    <source>
        <dbReference type="ARBA" id="ARBA00022490"/>
    </source>
</evidence>
<accession>A0A0D3KEN8</accession>
<keyword evidence="1" id="KW-0963">Cytoplasm</keyword>
<dbReference type="KEGG" id="ehx:EMIHUDRAFT_201892"/>
<organism evidence="6 7">
    <name type="scientific">Emiliania huxleyi (strain CCMP1516)</name>
    <dbReference type="NCBI Taxonomy" id="280463"/>
    <lineage>
        <taxon>Eukaryota</taxon>
        <taxon>Haptista</taxon>
        <taxon>Haptophyta</taxon>
        <taxon>Prymnesiophyceae</taxon>
        <taxon>Isochrysidales</taxon>
        <taxon>Noelaerhabdaceae</taxon>
        <taxon>Emiliania</taxon>
    </lineage>
</organism>
<evidence type="ECO:0000256" key="3">
    <source>
        <dbReference type="ARBA" id="ARBA00022722"/>
    </source>
</evidence>
<dbReference type="AlphaFoldDB" id="A0A0D3KEN8"/>
<dbReference type="GO" id="GO:0004518">
    <property type="term" value="F:nuclease activity"/>
    <property type="evidence" value="ECO:0007669"/>
    <property type="project" value="UniProtKB-KW"/>
</dbReference>
<dbReference type="InterPro" id="IPR005227">
    <property type="entry name" value="YqgF"/>
</dbReference>
<keyword evidence="3" id="KW-0540">Nuclease</keyword>
<dbReference type="InterPro" id="IPR037027">
    <property type="entry name" value="YqgF/RNaseH-like_dom_sf"/>
</dbReference>
<dbReference type="GO" id="GO:0000967">
    <property type="term" value="P:rRNA 5'-end processing"/>
    <property type="evidence" value="ECO:0007669"/>
    <property type="project" value="TreeGrafter"/>
</dbReference>
<evidence type="ECO:0000256" key="2">
    <source>
        <dbReference type="ARBA" id="ARBA00022517"/>
    </source>
</evidence>
<reference evidence="7" key="1">
    <citation type="journal article" date="2013" name="Nature">
        <title>Pan genome of the phytoplankton Emiliania underpins its global distribution.</title>
        <authorList>
            <person name="Read B.A."/>
            <person name="Kegel J."/>
            <person name="Klute M.J."/>
            <person name="Kuo A."/>
            <person name="Lefebvre S.C."/>
            <person name="Maumus F."/>
            <person name="Mayer C."/>
            <person name="Miller J."/>
            <person name="Monier A."/>
            <person name="Salamov A."/>
            <person name="Young J."/>
            <person name="Aguilar M."/>
            <person name="Claverie J.M."/>
            <person name="Frickenhaus S."/>
            <person name="Gonzalez K."/>
            <person name="Herman E.K."/>
            <person name="Lin Y.C."/>
            <person name="Napier J."/>
            <person name="Ogata H."/>
            <person name="Sarno A.F."/>
            <person name="Shmutz J."/>
            <person name="Schroeder D."/>
            <person name="de Vargas C."/>
            <person name="Verret F."/>
            <person name="von Dassow P."/>
            <person name="Valentin K."/>
            <person name="Van de Peer Y."/>
            <person name="Wheeler G."/>
            <person name="Dacks J.B."/>
            <person name="Delwiche C.F."/>
            <person name="Dyhrman S.T."/>
            <person name="Glockner G."/>
            <person name="John U."/>
            <person name="Richards T."/>
            <person name="Worden A.Z."/>
            <person name="Zhang X."/>
            <person name="Grigoriev I.V."/>
            <person name="Allen A.E."/>
            <person name="Bidle K."/>
            <person name="Borodovsky M."/>
            <person name="Bowler C."/>
            <person name="Brownlee C."/>
            <person name="Cock J.M."/>
            <person name="Elias M."/>
            <person name="Gladyshev V.N."/>
            <person name="Groth M."/>
            <person name="Guda C."/>
            <person name="Hadaegh A."/>
            <person name="Iglesias-Rodriguez M.D."/>
            <person name="Jenkins J."/>
            <person name="Jones B.M."/>
            <person name="Lawson T."/>
            <person name="Leese F."/>
            <person name="Lindquist E."/>
            <person name="Lobanov A."/>
            <person name="Lomsadze A."/>
            <person name="Malik S.B."/>
            <person name="Marsh M.E."/>
            <person name="Mackinder L."/>
            <person name="Mock T."/>
            <person name="Mueller-Roeber B."/>
            <person name="Pagarete A."/>
            <person name="Parker M."/>
            <person name="Probert I."/>
            <person name="Quesneville H."/>
            <person name="Raines C."/>
            <person name="Rensing S.A."/>
            <person name="Riano-Pachon D.M."/>
            <person name="Richier S."/>
            <person name="Rokitta S."/>
            <person name="Shiraiwa Y."/>
            <person name="Soanes D.M."/>
            <person name="van der Giezen M."/>
            <person name="Wahlund T.M."/>
            <person name="Williams B."/>
            <person name="Wilson W."/>
            <person name="Wolfe G."/>
            <person name="Wurch L.L."/>
        </authorList>
    </citation>
    <scope>NUCLEOTIDE SEQUENCE</scope>
</reference>
<dbReference type="PaxDb" id="2903-EOD34223"/>
<dbReference type="PANTHER" id="PTHR33317">
    <property type="entry name" value="POLYNUCLEOTIDYL TRANSFERASE, RIBONUCLEASE H-LIKE SUPERFAMILY PROTEIN"/>
    <property type="match status" value="1"/>
</dbReference>
<dbReference type="SUPFAM" id="SSF53098">
    <property type="entry name" value="Ribonuclease H-like"/>
    <property type="match status" value="1"/>
</dbReference>
<dbReference type="Pfam" id="PF03652">
    <property type="entry name" value="RuvX"/>
    <property type="match status" value="1"/>
</dbReference>
<evidence type="ECO:0000259" key="5">
    <source>
        <dbReference type="SMART" id="SM00732"/>
    </source>
</evidence>
<dbReference type="HOGENOM" id="CLU_135905_0_0_1"/>
<proteinExistence type="predicted"/>
<keyword evidence="4" id="KW-0378">Hydrolase</keyword>
<feature type="domain" description="YqgF/RNase H-like" evidence="5">
    <location>
        <begin position="16"/>
        <end position="123"/>
    </location>
</feature>
<evidence type="ECO:0000313" key="7">
    <source>
        <dbReference type="Proteomes" id="UP000013827"/>
    </source>
</evidence>
<dbReference type="InterPro" id="IPR006641">
    <property type="entry name" value="YqgF/RNaseH-like_dom"/>
</dbReference>
<keyword evidence="7" id="KW-1185">Reference proteome</keyword>
<keyword evidence="2" id="KW-0690">Ribosome biogenesis</keyword>
<dbReference type="Proteomes" id="UP000013827">
    <property type="component" value="Unassembled WGS sequence"/>
</dbReference>
<sequence>MASCSSSALSRFIGVERVLAVDMGARYCGLAARTSPLLGVQRVGVLERRRSGPSRFATQAAAICSLAAELDAGGVVLGMPYLADGRRSRECELVEAAAERLREAAPPGLRLLLWDETWTTRLALGPGRHSARRQHWGHAAAARLLLQDVLGAAEVRAYAERRNGRVES</sequence>